<feature type="chain" id="PRO_5026333313" description="Ig-like domain-containing protein" evidence="3">
    <location>
        <begin position="23"/>
        <end position="185"/>
    </location>
</feature>
<evidence type="ECO:0000256" key="2">
    <source>
        <dbReference type="SAM" id="Phobius"/>
    </source>
</evidence>
<accession>A0A6G1PV47</accession>
<dbReference type="SUPFAM" id="SSF48726">
    <property type="entry name" value="Immunoglobulin"/>
    <property type="match status" value="1"/>
</dbReference>
<evidence type="ECO:0000313" key="5">
    <source>
        <dbReference type="EMBL" id="KAF3693848.1"/>
    </source>
</evidence>
<keyword evidence="2" id="KW-1133">Transmembrane helix</keyword>
<proteinExistence type="predicted"/>
<evidence type="ECO:0000259" key="4">
    <source>
        <dbReference type="PROSITE" id="PS50835"/>
    </source>
</evidence>
<dbReference type="SMART" id="SM00409">
    <property type="entry name" value="IG"/>
    <property type="match status" value="1"/>
</dbReference>
<dbReference type="InterPro" id="IPR003598">
    <property type="entry name" value="Ig_sub2"/>
</dbReference>
<reference evidence="6" key="2">
    <citation type="submission" date="2019-02" db="EMBL/GenBank/DDBJ databases">
        <title>Opniocepnalus argus Var Kimnra genome.</title>
        <authorList>
            <person name="Zhou C."/>
            <person name="Xiao S."/>
        </authorList>
    </citation>
    <scope>NUCLEOTIDE SEQUENCE [LARGE SCALE GENOMIC DNA]</scope>
</reference>
<dbReference type="PROSITE" id="PS50835">
    <property type="entry name" value="IG_LIKE"/>
    <property type="match status" value="1"/>
</dbReference>
<dbReference type="InterPro" id="IPR003599">
    <property type="entry name" value="Ig_sub"/>
</dbReference>
<dbReference type="InterPro" id="IPR007110">
    <property type="entry name" value="Ig-like_dom"/>
</dbReference>
<feature type="region of interest" description="Disordered" evidence="1">
    <location>
        <begin position="157"/>
        <end position="185"/>
    </location>
</feature>
<name>A0A6G1PV47_CHAAH</name>
<keyword evidence="2" id="KW-0472">Membrane</keyword>
<dbReference type="Pfam" id="PF13927">
    <property type="entry name" value="Ig_3"/>
    <property type="match status" value="1"/>
</dbReference>
<feature type="transmembrane region" description="Helical" evidence="2">
    <location>
        <begin position="129"/>
        <end position="150"/>
    </location>
</feature>
<dbReference type="InterPro" id="IPR036179">
    <property type="entry name" value="Ig-like_dom_sf"/>
</dbReference>
<keyword evidence="3" id="KW-0732">Signal</keyword>
<reference evidence="5 6" key="1">
    <citation type="submission" date="2019-02" db="EMBL/GenBank/DDBJ databases">
        <title>Opniocepnalus argus genome.</title>
        <authorList>
            <person name="Zhou C."/>
            <person name="Xiao S."/>
        </authorList>
    </citation>
    <scope>NUCLEOTIDE SEQUENCE [LARGE SCALE GENOMIC DNA]</scope>
    <source>
        <strain evidence="5">OARG1902GOOAL</strain>
        <tissue evidence="5">Muscle</tissue>
    </source>
</reference>
<gene>
    <name evidence="5" type="ORF">EXN66_Car009524</name>
</gene>
<dbReference type="EMBL" id="CM015720">
    <property type="protein sequence ID" value="KAF3693848.1"/>
    <property type="molecule type" value="Genomic_DNA"/>
</dbReference>
<protein>
    <recommendedName>
        <fullName evidence="4">Ig-like domain-containing protein</fullName>
    </recommendedName>
</protein>
<evidence type="ECO:0000256" key="1">
    <source>
        <dbReference type="SAM" id="MobiDB-lite"/>
    </source>
</evidence>
<dbReference type="Gene3D" id="2.60.40.10">
    <property type="entry name" value="Immunoglobulins"/>
    <property type="match status" value="1"/>
</dbReference>
<feature type="signal peptide" evidence="3">
    <location>
        <begin position="1"/>
        <end position="22"/>
    </location>
</feature>
<feature type="domain" description="Ig-like" evidence="4">
    <location>
        <begin position="44"/>
        <end position="106"/>
    </location>
</feature>
<keyword evidence="6" id="KW-1185">Reference proteome</keyword>
<sequence>MVSTSILLALFFGHLLIDKCTFCPNLGDQCKNETISLTCRSENPVSNSTDVSANEGDDITLQCVTNPPNVNLTFEWKHNNALIPDQNKSELVLEGVLSDDAGSYSCVGNSTCCVFESGPCSVKITNQSVILLVVCGVAALLLIVIMGLAMKFKLKRDNDKHRERRKQRGQGGQNGGPAPFTPRES</sequence>
<dbReference type="SMART" id="SM00408">
    <property type="entry name" value="IGc2"/>
    <property type="match status" value="1"/>
</dbReference>
<dbReference type="AlphaFoldDB" id="A0A6G1PV47"/>
<keyword evidence="2" id="KW-0812">Transmembrane</keyword>
<dbReference type="Proteomes" id="UP000503349">
    <property type="component" value="Chromosome 9"/>
</dbReference>
<dbReference type="InterPro" id="IPR013783">
    <property type="entry name" value="Ig-like_fold"/>
</dbReference>
<evidence type="ECO:0000313" key="6">
    <source>
        <dbReference type="Proteomes" id="UP000503349"/>
    </source>
</evidence>
<organism evidence="5 6">
    <name type="scientific">Channa argus</name>
    <name type="common">Northern snakehead</name>
    <name type="synonym">Ophicephalus argus</name>
    <dbReference type="NCBI Taxonomy" id="215402"/>
    <lineage>
        <taxon>Eukaryota</taxon>
        <taxon>Metazoa</taxon>
        <taxon>Chordata</taxon>
        <taxon>Craniata</taxon>
        <taxon>Vertebrata</taxon>
        <taxon>Euteleostomi</taxon>
        <taxon>Actinopterygii</taxon>
        <taxon>Neopterygii</taxon>
        <taxon>Teleostei</taxon>
        <taxon>Neoteleostei</taxon>
        <taxon>Acanthomorphata</taxon>
        <taxon>Anabantaria</taxon>
        <taxon>Anabantiformes</taxon>
        <taxon>Channoidei</taxon>
        <taxon>Channidae</taxon>
        <taxon>Channa</taxon>
    </lineage>
</organism>
<evidence type="ECO:0000256" key="3">
    <source>
        <dbReference type="SAM" id="SignalP"/>
    </source>
</evidence>